<dbReference type="Proteomes" id="UP001501074">
    <property type="component" value="Unassembled WGS sequence"/>
</dbReference>
<feature type="transmembrane region" description="Helical" evidence="8">
    <location>
        <begin position="209"/>
        <end position="233"/>
    </location>
</feature>
<evidence type="ECO:0000256" key="5">
    <source>
        <dbReference type="ARBA" id="ARBA00022989"/>
    </source>
</evidence>
<keyword evidence="4" id="KW-0479">Metal-binding</keyword>
<dbReference type="SUPFAM" id="SSF81343">
    <property type="entry name" value="Fumarate reductase respiratory complex transmembrane subunits"/>
    <property type="match status" value="1"/>
</dbReference>
<evidence type="ECO:0000256" key="7">
    <source>
        <dbReference type="ARBA" id="ARBA00023136"/>
    </source>
</evidence>
<evidence type="ECO:0000313" key="10">
    <source>
        <dbReference type="Proteomes" id="UP001501074"/>
    </source>
</evidence>
<evidence type="ECO:0000256" key="2">
    <source>
        <dbReference type="ARBA" id="ARBA00022617"/>
    </source>
</evidence>
<dbReference type="Gene3D" id="1.20.1300.10">
    <property type="entry name" value="Fumarate reductase/succinate dehydrogenase, transmembrane subunit"/>
    <property type="match status" value="1"/>
</dbReference>
<feature type="transmembrane region" description="Helical" evidence="8">
    <location>
        <begin position="120"/>
        <end position="142"/>
    </location>
</feature>
<keyword evidence="10" id="KW-1185">Reference proteome</keyword>
<feature type="transmembrane region" description="Helical" evidence="8">
    <location>
        <begin position="78"/>
        <end position="99"/>
    </location>
</feature>
<evidence type="ECO:0000256" key="3">
    <source>
        <dbReference type="ARBA" id="ARBA00022692"/>
    </source>
</evidence>
<keyword evidence="7 8" id="KW-0472">Membrane</keyword>
<gene>
    <name evidence="9" type="ORF">GCM10022223_49890</name>
</gene>
<dbReference type="InterPro" id="IPR011138">
    <property type="entry name" value="Cytochrome_b-558"/>
</dbReference>
<dbReference type="CDD" id="cd03498">
    <property type="entry name" value="SQR_TypeB_2_TM"/>
    <property type="match status" value="1"/>
</dbReference>
<evidence type="ECO:0000256" key="6">
    <source>
        <dbReference type="ARBA" id="ARBA00023004"/>
    </source>
</evidence>
<accession>A0ABP7A7X0</accession>
<dbReference type="InterPro" id="IPR034804">
    <property type="entry name" value="SQR/QFR_C/D"/>
</dbReference>
<organism evidence="9 10">
    <name type="scientific">Kineosporia mesophila</name>
    <dbReference type="NCBI Taxonomy" id="566012"/>
    <lineage>
        <taxon>Bacteria</taxon>
        <taxon>Bacillati</taxon>
        <taxon>Actinomycetota</taxon>
        <taxon>Actinomycetes</taxon>
        <taxon>Kineosporiales</taxon>
        <taxon>Kineosporiaceae</taxon>
        <taxon>Kineosporia</taxon>
    </lineage>
</organism>
<keyword evidence="6" id="KW-0408">Iron</keyword>
<sequence length="234" mass="26260">MPIVVETLSKNPRVTGFATLHRSTIGRKMIMAVTGLIMLAFVVVHMVGNLKIFFGETEFNEYAAWLRTIGEPALHEAWYLWIQRAVLTVALVLHIWAAVTLSRHDVNARPVKYHAKRKGGYATSTMRWGGVTLLLFIIWHILDMTTGTVNPATSHEPYERITAGFDQWWNVAIYTLAMVALCLHIWHGLWSAANTLGWNRATTAGFRTFAVFVALVVGFGFLLVPYSVVFGLVD</sequence>
<keyword evidence="3 8" id="KW-0812">Transmembrane</keyword>
<evidence type="ECO:0000256" key="8">
    <source>
        <dbReference type="SAM" id="Phobius"/>
    </source>
</evidence>
<protein>
    <submittedName>
        <fullName evidence="9">Succinate dehydrogenase cytochrome b subunit</fullName>
    </submittedName>
</protein>
<dbReference type="InterPro" id="IPR000701">
    <property type="entry name" value="SuccDH_FuR_B_TM-su"/>
</dbReference>
<keyword evidence="5 8" id="KW-1133">Transmembrane helix</keyword>
<dbReference type="Pfam" id="PF01127">
    <property type="entry name" value="Sdh_cyt"/>
    <property type="match status" value="1"/>
</dbReference>
<comment type="subcellular location">
    <subcellularLocation>
        <location evidence="1">Membrane</location>
    </subcellularLocation>
</comment>
<feature type="transmembrane region" description="Helical" evidence="8">
    <location>
        <begin position="29"/>
        <end position="48"/>
    </location>
</feature>
<proteinExistence type="predicted"/>
<name>A0ABP7A7X0_9ACTN</name>
<evidence type="ECO:0000256" key="1">
    <source>
        <dbReference type="ARBA" id="ARBA00004370"/>
    </source>
</evidence>
<feature type="transmembrane region" description="Helical" evidence="8">
    <location>
        <begin position="168"/>
        <end position="189"/>
    </location>
</feature>
<dbReference type="NCBIfam" id="TIGR02046">
    <property type="entry name" value="sdhC_b558_fam"/>
    <property type="match status" value="1"/>
</dbReference>
<comment type="caution">
    <text evidence="9">The sequence shown here is derived from an EMBL/GenBank/DDBJ whole genome shotgun (WGS) entry which is preliminary data.</text>
</comment>
<reference evidence="10" key="1">
    <citation type="journal article" date="2019" name="Int. J. Syst. Evol. Microbiol.">
        <title>The Global Catalogue of Microorganisms (GCM) 10K type strain sequencing project: providing services to taxonomists for standard genome sequencing and annotation.</title>
        <authorList>
            <consortium name="The Broad Institute Genomics Platform"/>
            <consortium name="The Broad Institute Genome Sequencing Center for Infectious Disease"/>
            <person name="Wu L."/>
            <person name="Ma J."/>
        </authorList>
    </citation>
    <scope>NUCLEOTIDE SEQUENCE [LARGE SCALE GENOMIC DNA]</scope>
    <source>
        <strain evidence="10">JCM 16902</strain>
    </source>
</reference>
<dbReference type="EMBL" id="BAAAZO010000009">
    <property type="protein sequence ID" value="GAA3626609.1"/>
    <property type="molecule type" value="Genomic_DNA"/>
</dbReference>
<evidence type="ECO:0000256" key="4">
    <source>
        <dbReference type="ARBA" id="ARBA00022723"/>
    </source>
</evidence>
<keyword evidence="2" id="KW-0349">Heme</keyword>
<evidence type="ECO:0000313" key="9">
    <source>
        <dbReference type="EMBL" id="GAA3626609.1"/>
    </source>
</evidence>